<dbReference type="AlphaFoldDB" id="A0A4S4AX08"/>
<feature type="transmembrane region" description="Helical" evidence="8">
    <location>
        <begin position="200"/>
        <end position="222"/>
    </location>
</feature>
<keyword evidence="3 8" id="KW-0812">Transmembrane</keyword>
<dbReference type="Proteomes" id="UP000308430">
    <property type="component" value="Unassembled WGS sequence"/>
</dbReference>
<dbReference type="Pfam" id="PF02508">
    <property type="entry name" value="Rnf-Nqr"/>
    <property type="match status" value="1"/>
</dbReference>
<comment type="similarity">
    <text evidence="8">Belongs to the NqrDE/RnfAE family.</text>
</comment>
<dbReference type="PANTHER" id="PTHR30586:SF0">
    <property type="entry name" value="ION-TRANSLOCATING OXIDOREDUCTASE COMPLEX SUBUNIT E"/>
    <property type="match status" value="1"/>
</dbReference>
<name>A0A4S4AX08_9RHOO</name>
<dbReference type="NCBIfam" id="NF009070">
    <property type="entry name" value="PRK12405.1"/>
    <property type="match status" value="1"/>
</dbReference>
<organism evidence="9 10">
    <name type="scientific">Pseudothauera nasutitermitis</name>
    <dbReference type="NCBI Taxonomy" id="2565930"/>
    <lineage>
        <taxon>Bacteria</taxon>
        <taxon>Pseudomonadati</taxon>
        <taxon>Pseudomonadota</taxon>
        <taxon>Betaproteobacteria</taxon>
        <taxon>Rhodocyclales</taxon>
        <taxon>Zoogloeaceae</taxon>
        <taxon>Pseudothauera</taxon>
    </lineage>
</organism>
<evidence type="ECO:0000256" key="4">
    <source>
        <dbReference type="ARBA" id="ARBA00022967"/>
    </source>
</evidence>
<dbReference type="EMBL" id="SSOC01000004">
    <property type="protein sequence ID" value="THF64602.1"/>
    <property type="molecule type" value="Genomic_DNA"/>
</dbReference>
<keyword evidence="8" id="KW-1003">Cell membrane</keyword>
<accession>A0A4S4AX08</accession>
<keyword evidence="4 8" id="KW-1278">Translocase</keyword>
<keyword evidence="5 8" id="KW-0249">Electron transport</keyword>
<sequence length="244" mass="25977">MSTATAEPQAAAGVPQAPRPAFDYRRIVANGLWTENMVFTQMLALCPLLAVTSSATNGLGMGIATTLVLVMSNIVVALLRNWISPSVRIPVFVVILAGLVTLLDMSLNAWLHDLYKVLGLFIALIAVNCGVYGRAEAFASKHPLLPSIVDGIAVGLGFTLALVVLGTVREILGTGTLFSGASMLLGEPFRFMEMTLFDDYQGFLLMILPPGGFLALGFLIAAKRVWETRRGQRRTAALPDGAGA</sequence>
<keyword evidence="10" id="KW-1185">Reference proteome</keyword>
<feature type="transmembrane region" description="Helical" evidence="8">
    <location>
        <begin position="117"/>
        <end position="135"/>
    </location>
</feature>
<dbReference type="HAMAP" id="MF_00478">
    <property type="entry name" value="RsxE_RnfE"/>
    <property type="match status" value="1"/>
</dbReference>
<evidence type="ECO:0000313" key="10">
    <source>
        <dbReference type="Proteomes" id="UP000308430"/>
    </source>
</evidence>
<reference evidence="9 10" key="1">
    <citation type="submission" date="2019-04" db="EMBL/GenBank/DDBJ databases">
        <title>Azoarcus nasutitermitis sp. nov. isolated from termite nest.</title>
        <authorList>
            <person name="Lin S.-Y."/>
            <person name="Hameed A."/>
            <person name="Hsu Y.-H."/>
            <person name="Young C.-C."/>
        </authorList>
    </citation>
    <scope>NUCLEOTIDE SEQUENCE [LARGE SCALE GENOMIC DNA]</scope>
    <source>
        <strain evidence="9 10">CC-YHH838</strain>
    </source>
</reference>
<comment type="subunit">
    <text evidence="8">The complex is composed of six subunits: RnfA, RnfB, RnfC, RnfD, RnfE and RnfG.</text>
</comment>
<dbReference type="InterPro" id="IPR010968">
    <property type="entry name" value="RnfE"/>
</dbReference>
<protein>
    <recommendedName>
        <fullName evidence="8">Ion-translocating oxidoreductase complex subunit E</fullName>
        <ecNumber evidence="8">7.-.-.-</ecNumber>
    </recommendedName>
    <alternativeName>
        <fullName evidence="8">Rnf electron transport complex subunit E</fullName>
    </alternativeName>
</protein>
<dbReference type="PANTHER" id="PTHR30586">
    <property type="entry name" value="ELECTRON TRANSPORT COMPLEX PROTEIN RNFE"/>
    <property type="match status" value="1"/>
</dbReference>
<keyword evidence="7 8" id="KW-0472">Membrane</keyword>
<dbReference type="GO" id="GO:0022900">
    <property type="term" value="P:electron transport chain"/>
    <property type="evidence" value="ECO:0007669"/>
    <property type="project" value="UniProtKB-UniRule"/>
</dbReference>
<evidence type="ECO:0000313" key="9">
    <source>
        <dbReference type="EMBL" id="THF64602.1"/>
    </source>
</evidence>
<comment type="function">
    <text evidence="8">Part of a membrane-bound complex that couples electron transfer with translocation of ions across the membrane.</text>
</comment>
<proteinExistence type="inferred from homology"/>
<dbReference type="RefSeq" id="WP_136348321.1">
    <property type="nucleotide sequence ID" value="NZ_SSOC01000004.1"/>
</dbReference>
<dbReference type="EC" id="7.-.-.-" evidence="8"/>
<feature type="transmembrane region" description="Helical" evidence="8">
    <location>
        <begin position="147"/>
        <end position="168"/>
    </location>
</feature>
<evidence type="ECO:0000256" key="6">
    <source>
        <dbReference type="ARBA" id="ARBA00022989"/>
    </source>
</evidence>
<comment type="subcellular location">
    <subcellularLocation>
        <location evidence="8">Cell inner membrane</location>
        <topology evidence="8">Multi-pass membrane protein</topology>
    </subcellularLocation>
    <subcellularLocation>
        <location evidence="1">Endomembrane system</location>
        <topology evidence="1">Multi-pass membrane protein</topology>
    </subcellularLocation>
</comment>
<gene>
    <name evidence="8" type="primary">rnfE</name>
    <name evidence="9" type="ORF">E6C76_11100</name>
</gene>
<feature type="transmembrane region" description="Helical" evidence="8">
    <location>
        <begin position="91"/>
        <end position="111"/>
    </location>
</feature>
<dbReference type="GO" id="GO:0005886">
    <property type="term" value="C:plasma membrane"/>
    <property type="evidence" value="ECO:0007669"/>
    <property type="project" value="UniProtKB-SubCell"/>
</dbReference>
<feature type="transmembrane region" description="Helical" evidence="8">
    <location>
        <begin position="58"/>
        <end position="79"/>
    </location>
</feature>
<dbReference type="OrthoDB" id="9782945at2"/>
<evidence type="ECO:0000256" key="1">
    <source>
        <dbReference type="ARBA" id="ARBA00004127"/>
    </source>
</evidence>
<dbReference type="InterPro" id="IPR003667">
    <property type="entry name" value="NqrDE/RnfAE"/>
</dbReference>
<evidence type="ECO:0000256" key="2">
    <source>
        <dbReference type="ARBA" id="ARBA00022448"/>
    </source>
</evidence>
<keyword evidence="6 8" id="KW-1133">Transmembrane helix</keyword>
<evidence type="ECO:0000256" key="3">
    <source>
        <dbReference type="ARBA" id="ARBA00022692"/>
    </source>
</evidence>
<comment type="caution">
    <text evidence="9">The sequence shown here is derived from an EMBL/GenBank/DDBJ whole genome shotgun (WGS) entry which is preliminary data.</text>
</comment>
<dbReference type="PIRSF" id="PIRSF006102">
    <property type="entry name" value="NQR_DE"/>
    <property type="match status" value="1"/>
</dbReference>
<dbReference type="NCBIfam" id="TIGR01948">
    <property type="entry name" value="rnfE"/>
    <property type="match status" value="1"/>
</dbReference>
<evidence type="ECO:0000256" key="8">
    <source>
        <dbReference type="HAMAP-Rule" id="MF_00478"/>
    </source>
</evidence>
<keyword evidence="2 8" id="KW-0813">Transport</keyword>
<keyword evidence="8" id="KW-0997">Cell inner membrane</keyword>
<dbReference type="GO" id="GO:0012505">
    <property type="term" value="C:endomembrane system"/>
    <property type="evidence" value="ECO:0007669"/>
    <property type="project" value="UniProtKB-SubCell"/>
</dbReference>
<evidence type="ECO:0000256" key="7">
    <source>
        <dbReference type="ARBA" id="ARBA00023136"/>
    </source>
</evidence>
<evidence type="ECO:0000256" key="5">
    <source>
        <dbReference type="ARBA" id="ARBA00022982"/>
    </source>
</evidence>